<dbReference type="PANTHER" id="PTHR22753">
    <property type="entry name" value="TRANSMEMBRANE PROTEIN 68"/>
    <property type="match status" value="1"/>
</dbReference>
<dbReference type="SUPFAM" id="SSF69593">
    <property type="entry name" value="Glycerol-3-phosphate (1)-acyltransferase"/>
    <property type="match status" value="1"/>
</dbReference>
<protein>
    <submittedName>
        <fullName evidence="4">Transmembrane protein 68-like isoform X1</fullName>
    </submittedName>
</protein>
<dbReference type="InterPro" id="IPR002123">
    <property type="entry name" value="Plipid/glycerol_acylTrfase"/>
</dbReference>
<dbReference type="GeneID" id="107123698"/>
<dbReference type="PANTHER" id="PTHR22753:SF22">
    <property type="entry name" value="PHOSPHOLIPID_GLYCEROL ACYLTRANSFERASE DOMAIN-CONTAINING PROTEIN"/>
    <property type="match status" value="1"/>
</dbReference>
<proteinExistence type="predicted"/>
<keyword evidence="1" id="KW-0812">Transmembrane</keyword>
<evidence type="ECO:0000313" key="3">
    <source>
        <dbReference type="Proteomes" id="UP000694871"/>
    </source>
</evidence>
<dbReference type="SMART" id="SM00563">
    <property type="entry name" value="PlsC"/>
    <property type="match status" value="1"/>
</dbReference>
<evidence type="ECO:0000313" key="4">
    <source>
        <dbReference type="RefSeq" id="XP_015282501.1"/>
    </source>
</evidence>
<gene>
    <name evidence="4" type="primary">LOC107123698</name>
</gene>
<feature type="transmembrane region" description="Helical" evidence="1">
    <location>
        <begin position="45"/>
        <end position="76"/>
    </location>
</feature>
<keyword evidence="3" id="KW-1185">Reference proteome</keyword>
<name>A0ABM1L964_GEKJA</name>
<dbReference type="RefSeq" id="XP_015282501.1">
    <property type="nucleotide sequence ID" value="XM_015427015.1"/>
</dbReference>
<reference evidence="4" key="1">
    <citation type="submission" date="2025-08" db="UniProtKB">
        <authorList>
            <consortium name="RefSeq"/>
        </authorList>
    </citation>
    <scope>IDENTIFICATION</scope>
</reference>
<evidence type="ECO:0000256" key="1">
    <source>
        <dbReference type="SAM" id="Phobius"/>
    </source>
</evidence>
<sequence>MAGFGRKGDDGINECQTADQAPMTSSTYFVSQLEEWIFLKYLEKYFLYVIIYSTMLLVVILTPFIIPLCILFFVYLSSFFCLIYQRTHRLQEDYSSNRWDSVRLTVANKWDQFARFWNGYELHGTENLPDGPGLIIYYHGSIPVDYLYFLYRLFILKRRLCYSVADEFVFKLPGLKPLIDLMGFMRGTKEECLNVLKNGHLVGLSPGGVREALFSDQSYKLLWCKRKGFAEVAIDAKVPIIPMYTQNVREGFRTFGSITLTRWLYEHVKIPVLPPYGGLPVKFRTYIGEPIRYDPNITAVELAKKTKAALQSLIQKHQQIPGNICSALKERFHEEKKKD</sequence>
<dbReference type="Pfam" id="PF01553">
    <property type="entry name" value="Acyltransferase"/>
    <property type="match status" value="1"/>
</dbReference>
<feature type="domain" description="Phospholipid/glycerol acyltransferase" evidence="2">
    <location>
        <begin position="133"/>
        <end position="248"/>
    </location>
</feature>
<dbReference type="Proteomes" id="UP000694871">
    <property type="component" value="Unplaced"/>
</dbReference>
<dbReference type="CDD" id="cd07987">
    <property type="entry name" value="LPLAT_MGAT-like"/>
    <property type="match status" value="1"/>
</dbReference>
<keyword evidence="1" id="KW-0472">Membrane</keyword>
<evidence type="ECO:0000259" key="2">
    <source>
        <dbReference type="SMART" id="SM00563"/>
    </source>
</evidence>
<accession>A0ABM1L964</accession>
<keyword evidence="1" id="KW-1133">Transmembrane helix</keyword>
<organism evidence="3 4">
    <name type="scientific">Gekko japonicus</name>
    <name type="common">Schlegel's Japanese gecko</name>
    <dbReference type="NCBI Taxonomy" id="146911"/>
    <lineage>
        <taxon>Eukaryota</taxon>
        <taxon>Metazoa</taxon>
        <taxon>Chordata</taxon>
        <taxon>Craniata</taxon>
        <taxon>Vertebrata</taxon>
        <taxon>Euteleostomi</taxon>
        <taxon>Lepidosauria</taxon>
        <taxon>Squamata</taxon>
        <taxon>Bifurcata</taxon>
        <taxon>Gekkota</taxon>
        <taxon>Gekkonidae</taxon>
        <taxon>Gekkoninae</taxon>
        <taxon>Gekko</taxon>
    </lineage>
</organism>